<feature type="transmembrane region" description="Helical" evidence="1">
    <location>
        <begin position="39"/>
        <end position="57"/>
    </location>
</feature>
<sequence length="109" mass="13607">MLRKSGMKTRWKENKTLKISFQKCKHKEREENNLSRANLLYLLLCLIVILDPIHHFWKHRTGNSRYSNSQLTGIQRDLRNMFLSYYYSNSNFICTWRYWRYHFVLTYYW</sequence>
<protein>
    <submittedName>
        <fullName evidence="2">Uncharacterized protein</fullName>
    </submittedName>
</protein>
<organism evidence="2">
    <name type="scientific">Cacopsylla melanoneura</name>
    <dbReference type="NCBI Taxonomy" id="428564"/>
    <lineage>
        <taxon>Eukaryota</taxon>
        <taxon>Metazoa</taxon>
        <taxon>Ecdysozoa</taxon>
        <taxon>Arthropoda</taxon>
        <taxon>Hexapoda</taxon>
        <taxon>Insecta</taxon>
        <taxon>Pterygota</taxon>
        <taxon>Neoptera</taxon>
        <taxon>Paraneoptera</taxon>
        <taxon>Hemiptera</taxon>
        <taxon>Sternorrhyncha</taxon>
        <taxon>Psylloidea</taxon>
        <taxon>Psyllidae</taxon>
        <taxon>Psyllinae</taxon>
        <taxon>Cacopsylla</taxon>
    </lineage>
</organism>
<keyword evidence="1" id="KW-0812">Transmembrane</keyword>
<keyword evidence="1" id="KW-0472">Membrane</keyword>
<proteinExistence type="predicted"/>
<reference evidence="2" key="1">
    <citation type="submission" date="2021-05" db="EMBL/GenBank/DDBJ databases">
        <authorList>
            <person name="Alioto T."/>
            <person name="Alioto T."/>
            <person name="Gomez Garrido J."/>
        </authorList>
    </citation>
    <scope>NUCLEOTIDE SEQUENCE</scope>
</reference>
<evidence type="ECO:0000313" key="2">
    <source>
        <dbReference type="EMBL" id="CAG6777191.1"/>
    </source>
</evidence>
<keyword evidence="1" id="KW-1133">Transmembrane helix</keyword>
<accession>A0A8D9F4Q8</accession>
<dbReference type="AlphaFoldDB" id="A0A8D9F4Q8"/>
<dbReference type="EMBL" id="HBUF01604515">
    <property type="protein sequence ID" value="CAG6777191.1"/>
    <property type="molecule type" value="Transcribed_RNA"/>
</dbReference>
<evidence type="ECO:0000256" key="1">
    <source>
        <dbReference type="SAM" id="Phobius"/>
    </source>
</evidence>
<name>A0A8D9F4Q8_9HEMI</name>